<keyword evidence="14" id="KW-1185">Reference proteome</keyword>
<dbReference type="RefSeq" id="WP_235703605.1">
    <property type="nucleotide sequence ID" value="NZ_JAKGBZ010000009.1"/>
</dbReference>
<evidence type="ECO:0000259" key="12">
    <source>
        <dbReference type="PROSITE" id="PS51123"/>
    </source>
</evidence>
<keyword evidence="4" id="KW-0812">Transmembrane</keyword>
<comment type="subcellular location">
    <subcellularLocation>
        <location evidence="1">Cell outer membrane</location>
        <topology evidence="1">Multi-pass membrane protein</topology>
    </subcellularLocation>
</comment>
<evidence type="ECO:0000313" key="14">
    <source>
        <dbReference type="Proteomes" id="UP001521209"/>
    </source>
</evidence>
<dbReference type="InterPro" id="IPR006664">
    <property type="entry name" value="OMP_bac"/>
</dbReference>
<evidence type="ECO:0000256" key="10">
    <source>
        <dbReference type="PROSITE-ProRule" id="PRU00473"/>
    </source>
</evidence>
<evidence type="ECO:0000256" key="4">
    <source>
        <dbReference type="ARBA" id="ARBA00022692"/>
    </source>
</evidence>
<comment type="caution">
    <text evidence="13">The sequence shown here is derived from an EMBL/GenBank/DDBJ whole genome shotgun (WGS) entry which is preliminary data.</text>
</comment>
<dbReference type="EMBL" id="JAKGBZ010000009">
    <property type="protein sequence ID" value="MCF3946370.1"/>
    <property type="molecule type" value="Genomic_DNA"/>
</dbReference>
<dbReference type="CDD" id="cd07185">
    <property type="entry name" value="OmpA_C-like"/>
    <property type="match status" value="1"/>
</dbReference>
<dbReference type="SUPFAM" id="SSF103088">
    <property type="entry name" value="OmpA-like"/>
    <property type="match status" value="1"/>
</dbReference>
<name>A0ABS9DW22_9PROT</name>
<evidence type="ECO:0000256" key="7">
    <source>
        <dbReference type="ARBA" id="ARBA00023114"/>
    </source>
</evidence>
<dbReference type="Pfam" id="PF13505">
    <property type="entry name" value="OMP_b-brl"/>
    <property type="match status" value="1"/>
</dbReference>
<evidence type="ECO:0000256" key="2">
    <source>
        <dbReference type="ARBA" id="ARBA00022448"/>
    </source>
</evidence>
<dbReference type="PANTHER" id="PTHR30329">
    <property type="entry name" value="STATOR ELEMENT OF FLAGELLAR MOTOR COMPLEX"/>
    <property type="match status" value="1"/>
</dbReference>
<keyword evidence="9" id="KW-0998">Cell outer membrane</keyword>
<dbReference type="InterPro" id="IPR050330">
    <property type="entry name" value="Bact_OuterMem_StrucFunc"/>
</dbReference>
<accession>A0ABS9DW22</accession>
<evidence type="ECO:0000256" key="5">
    <source>
        <dbReference type="ARBA" id="ARBA00022729"/>
    </source>
</evidence>
<evidence type="ECO:0000256" key="3">
    <source>
        <dbReference type="ARBA" id="ARBA00022452"/>
    </source>
</evidence>
<feature type="signal peptide" evidence="11">
    <location>
        <begin position="1"/>
        <end position="31"/>
    </location>
</feature>
<keyword evidence="3" id="KW-1134">Transmembrane beta strand</keyword>
<dbReference type="Proteomes" id="UP001521209">
    <property type="component" value="Unassembled WGS sequence"/>
</dbReference>
<keyword evidence="2" id="KW-0813">Transport</keyword>
<evidence type="ECO:0000313" key="13">
    <source>
        <dbReference type="EMBL" id="MCF3946370.1"/>
    </source>
</evidence>
<dbReference type="PRINTS" id="PR01021">
    <property type="entry name" value="OMPADOMAIN"/>
</dbReference>
<dbReference type="SUPFAM" id="SSF56925">
    <property type="entry name" value="OMPA-like"/>
    <property type="match status" value="1"/>
</dbReference>
<organism evidence="13 14">
    <name type="scientific">Acidiphilium iwatense</name>
    <dbReference type="NCBI Taxonomy" id="768198"/>
    <lineage>
        <taxon>Bacteria</taxon>
        <taxon>Pseudomonadati</taxon>
        <taxon>Pseudomonadota</taxon>
        <taxon>Alphaproteobacteria</taxon>
        <taxon>Acetobacterales</taxon>
        <taxon>Acidocellaceae</taxon>
        <taxon>Acidiphilium</taxon>
    </lineage>
</organism>
<evidence type="ECO:0000256" key="9">
    <source>
        <dbReference type="ARBA" id="ARBA00023237"/>
    </source>
</evidence>
<feature type="chain" id="PRO_5047489104" evidence="11">
    <location>
        <begin position="32"/>
        <end position="377"/>
    </location>
</feature>
<gene>
    <name evidence="13" type="ORF">L2A60_06685</name>
</gene>
<keyword evidence="8 10" id="KW-0472">Membrane</keyword>
<keyword evidence="7" id="KW-0626">Porin</keyword>
<sequence>MTRKSWLFATVANLVFAAAAAGALMGGTAAAQTATQAVTGPYVSLGAGYNILSGETIKPLDGTQAVAGTTDYHQVFHGGFTGEAAVGYGFGNGLRVEVEGDYFRNTLYKLDQGSAQVRAGGAERKFGAMVNALYDIPLGLPVTPFVGAGIGYQFIDWTNMGYNNGTTGLLFNNRQGGFAYQAIAGISMPVPSVPGLDITAQYRFMGISSGRQYYGYATGPGGTVAGFFKAGPDYNNAVLLGLRYQLFQPAPMAAAPIPTPVAAPAPAPARTYLVFFNWDKANLTPRAKQIVGEAAQASRTTQVTRLNVNGYTDTSGSPAYNMKLSYRRADNVAAQLVSDGVPKQDIVIKGYGETHLLVPTGPGVREPQNRRVEIILH</sequence>
<dbReference type="InterPro" id="IPR036737">
    <property type="entry name" value="OmpA-like_sf"/>
</dbReference>
<dbReference type="PANTHER" id="PTHR30329:SF21">
    <property type="entry name" value="LIPOPROTEIN YIAD-RELATED"/>
    <property type="match status" value="1"/>
</dbReference>
<keyword evidence="5 11" id="KW-0732">Signal</keyword>
<proteinExistence type="predicted"/>
<keyword evidence="6" id="KW-0406">Ion transport</keyword>
<reference evidence="13 14" key="1">
    <citation type="submission" date="2022-01" db="EMBL/GenBank/DDBJ databases">
        <authorList>
            <person name="Won M."/>
            <person name="Kim S.-J."/>
            <person name="Kwon S.-W."/>
        </authorList>
    </citation>
    <scope>NUCLEOTIDE SEQUENCE [LARGE SCALE GENOMIC DNA]</scope>
    <source>
        <strain evidence="13 14">KCTC 23505</strain>
    </source>
</reference>
<feature type="domain" description="OmpA-like" evidence="12">
    <location>
        <begin position="263"/>
        <end position="377"/>
    </location>
</feature>
<dbReference type="Gene3D" id="3.30.1330.60">
    <property type="entry name" value="OmpA-like domain"/>
    <property type="match status" value="1"/>
</dbReference>
<evidence type="ECO:0000256" key="8">
    <source>
        <dbReference type="ARBA" id="ARBA00023136"/>
    </source>
</evidence>
<evidence type="ECO:0000256" key="1">
    <source>
        <dbReference type="ARBA" id="ARBA00004571"/>
    </source>
</evidence>
<dbReference type="InterPro" id="IPR011250">
    <property type="entry name" value="OMP/PagP_B-barrel"/>
</dbReference>
<evidence type="ECO:0000256" key="6">
    <source>
        <dbReference type="ARBA" id="ARBA00023065"/>
    </source>
</evidence>
<dbReference type="InterPro" id="IPR006665">
    <property type="entry name" value="OmpA-like"/>
</dbReference>
<evidence type="ECO:0000256" key="11">
    <source>
        <dbReference type="SAM" id="SignalP"/>
    </source>
</evidence>
<dbReference type="InterPro" id="IPR027385">
    <property type="entry name" value="Beta-barrel_OMP"/>
</dbReference>
<dbReference type="PROSITE" id="PS51123">
    <property type="entry name" value="OMPA_2"/>
    <property type="match status" value="1"/>
</dbReference>
<dbReference type="Pfam" id="PF00691">
    <property type="entry name" value="OmpA"/>
    <property type="match status" value="1"/>
</dbReference>
<protein>
    <submittedName>
        <fullName evidence="13">OmpA family protein</fullName>
    </submittedName>
</protein>
<dbReference type="Gene3D" id="2.40.160.20">
    <property type="match status" value="1"/>
</dbReference>